<dbReference type="InterPro" id="IPR050900">
    <property type="entry name" value="Transposase_IS3/IS150/IS904"/>
</dbReference>
<dbReference type="EMBL" id="BSFM01000022">
    <property type="protein sequence ID" value="GLK86851.1"/>
    <property type="molecule type" value="Genomic_DNA"/>
</dbReference>
<dbReference type="GO" id="GO:0015074">
    <property type="term" value="P:DNA integration"/>
    <property type="evidence" value="ECO:0007669"/>
    <property type="project" value="InterPro"/>
</dbReference>
<dbReference type="PANTHER" id="PTHR46889:SF7">
    <property type="entry name" value="TRANSPOSASE FOR INSERTION SEQUENCE ELEMENT IS904"/>
    <property type="match status" value="1"/>
</dbReference>
<comment type="caution">
    <text evidence="2">The sequence shown here is derived from an EMBL/GenBank/DDBJ whole genome shotgun (WGS) entry which is preliminary data.</text>
</comment>
<organism evidence="2 3">
    <name type="scientific">Ancylobacter defluvii</name>
    <dbReference type="NCBI Taxonomy" id="1282440"/>
    <lineage>
        <taxon>Bacteria</taxon>
        <taxon>Pseudomonadati</taxon>
        <taxon>Pseudomonadota</taxon>
        <taxon>Alphaproteobacteria</taxon>
        <taxon>Hyphomicrobiales</taxon>
        <taxon>Xanthobacteraceae</taxon>
        <taxon>Ancylobacter</taxon>
    </lineage>
</organism>
<dbReference type="RefSeq" id="WP_213365235.1">
    <property type="nucleotide sequence ID" value="NZ_BSFM01000022.1"/>
</dbReference>
<dbReference type="Pfam" id="PF13683">
    <property type="entry name" value="rve_3"/>
    <property type="match status" value="1"/>
</dbReference>
<proteinExistence type="predicted"/>
<feature type="domain" description="Integrase catalytic" evidence="1">
    <location>
        <begin position="1"/>
        <end position="62"/>
    </location>
</feature>
<evidence type="ECO:0000259" key="1">
    <source>
        <dbReference type="Pfam" id="PF13683"/>
    </source>
</evidence>
<name>A0A9W6JZN9_9HYPH</name>
<protein>
    <recommendedName>
        <fullName evidence="1">Integrase catalytic domain-containing protein</fullName>
    </recommendedName>
</protein>
<dbReference type="Proteomes" id="UP001143330">
    <property type="component" value="Unassembled WGS sequence"/>
</dbReference>
<keyword evidence="3" id="KW-1185">Reference proteome</keyword>
<evidence type="ECO:0000313" key="3">
    <source>
        <dbReference type="Proteomes" id="UP001143330"/>
    </source>
</evidence>
<sequence>MGHRGNPYDNAKAESFMKTLKVEAVYPMAYETFDDVAADLPRFIDQVHNASRLHSALGYLSPQQFEDQHARLSVKTAA</sequence>
<dbReference type="SUPFAM" id="SSF53098">
    <property type="entry name" value="Ribonuclease H-like"/>
    <property type="match status" value="1"/>
</dbReference>
<evidence type="ECO:0000313" key="2">
    <source>
        <dbReference type="EMBL" id="GLK86851.1"/>
    </source>
</evidence>
<dbReference type="AlphaFoldDB" id="A0A9W6JZN9"/>
<dbReference type="InterPro" id="IPR012337">
    <property type="entry name" value="RNaseH-like_sf"/>
</dbReference>
<reference evidence="2" key="2">
    <citation type="submission" date="2023-01" db="EMBL/GenBank/DDBJ databases">
        <authorList>
            <person name="Sun Q."/>
            <person name="Evtushenko L."/>
        </authorList>
    </citation>
    <scope>NUCLEOTIDE SEQUENCE</scope>
    <source>
        <strain evidence="2">VKM B-2789</strain>
    </source>
</reference>
<reference evidence="2" key="1">
    <citation type="journal article" date="2014" name="Int. J. Syst. Evol. Microbiol.">
        <title>Complete genome sequence of Corynebacterium casei LMG S-19264T (=DSM 44701T), isolated from a smear-ripened cheese.</title>
        <authorList>
            <consortium name="US DOE Joint Genome Institute (JGI-PGF)"/>
            <person name="Walter F."/>
            <person name="Albersmeier A."/>
            <person name="Kalinowski J."/>
            <person name="Ruckert C."/>
        </authorList>
    </citation>
    <scope>NUCLEOTIDE SEQUENCE</scope>
    <source>
        <strain evidence="2">VKM B-2789</strain>
    </source>
</reference>
<gene>
    <name evidence="2" type="ORF">GCM10017653_49210</name>
</gene>
<accession>A0A9W6JZN9</accession>
<dbReference type="PANTHER" id="PTHR46889">
    <property type="entry name" value="TRANSPOSASE INSF FOR INSERTION SEQUENCE IS3B-RELATED"/>
    <property type="match status" value="1"/>
</dbReference>
<dbReference type="InterPro" id="IPR001584">
    <property type="entry name" value="Integrase_cat-core"/>
</dbReference>